<organism evidence="2 3">
    <name type="scientific">Xanthoceras sorbifolium</name>
    <dbReference type="NCBI Taxonomy" id="99658"/>
    <lineage>
        <taxon>Eukaryota</taxon>
        <taxon>Viridiplantae</taxon>
        <taxon>Streptophyta</taxon>
        <taxon>Embryophyta</taxon>
        <taxon>Tracheophyta</taxon>
        <taxon>Spermatophyta</taxon>
        <taxon>Magnoliopsida</taxon>
        <taxon>eudicotyledons</taxon>
        <taxon>Gunneridae</taxon>
        <taxon>Pentapetalae</taxon>
        <taxon>rosids</taxon>
        <taxon>malvids</taxon>
        <taxon>Sapindales</taxon>
        <taxon>Sapindaceae</taxon>
        <taxon>Xanthoceroideae</taxon>
        <taxon>Xanthoceras</taxon>
    </lineage>
</organism>
<name>A0ABQ8IH82_9ROSI</name>
<protein>
    <submittedName>
        <fullName evidence="2">Uncharacterized protein</fullName>
    </submittedName>
</protein>
<dbReference type="Pfam" id="PF03140">
    <property type="entry name" value="DUF247"/>
    <property type="match status" value="1"/>
</dbReference>
<evidence type="ECO:0000313" key="2">
    <source>
        <dbReference type="EMBL" id="KAH7576036.1"/>
    </source>
</evidence>
<dbReference type="Proteomes" id="UP000827721">
    <property type="component" value="Unassembled WGS sequence"/>
</dbReference>
<evidence type="ECO:0000256" key="1">
    <source>
        <dbReference type="SAM" id="MobiDB-lite"/>
    </source>
</evidence>
<feature type="compositionally biased region" description="Gly residues" evidence="1">
    <location>
        <begin position="340"/>
        <end position="352"/>
    </location>
</feature>
<feature type="region of interest" description="Disordered" evidence="1">
    <location>
        <begin position="335"/>
        <end position="431"/>
    </location>
</feature>
<proteinExistence type="predicted"/>
<accession>A0ABQ8IH82</accession>
<gene>
    <name evidence="2" type="ORF">JRO89_XS02G0280600</name>
</gene>
<dbReference type="PANTHER" id="PTHR31170:SF25">
    <property type="entry name" value="BNAA09G04570D PROTEIN"/>
    <property type="match status" value="1"/>
</dbReference>
<comment type="caution">
    <text evidence="2">The sequence shown here is derived from an EMBL/GenBank/DDBJ whole genome shotgun (WGS) entry which is preliminary data.</text>
</comment>
<keyword evidence="3" id="KW-1185">Reference proteome</keyword>
<dbReference type="InterPro" id="IPR004158">
    <property type="entry name" value="DUF247_pln"/>
</dbReference>
<reference evidence="2 3" key="1">
    <citation type="submission" date="2021-02" db="EMBL/GenBank/DDBJ databases">
        <title>Plant Genome Project.</title>
        <authorList>
            <person name="Zhang R.-G."/>
        </authorList>
    </citation>
    <scope>NUCLEOTIDE SEQUENCE [LARGE SCALE GENOMIC DNA]</scope>
    <source>
        <tissue evidence="2">Leaves</tissue>
    </source>
</reference>
<sequence>MDRSKDHVSIDLKKLADSLRAETINFGSEEFVEMILLDAVFLIEILLRDIPEFISVDRIFTRPGMLRDIVLDIMLLENQLPIFILESLFNKANPLLPERYKGYSQSQFTLSFFNNIWKDILIDEKLLESERDDTERQADSEAAPSVTKLHQAGIKFKLASSTKNLLDITYSKGTLEIPKLTIGNMTIHLLRNLLEALHCRTNYINDYVVVLNRLLCSTKDVELLIHTGVIENRIMDSEGVSTLFRELSRDARIHHSNFYYSGLVKDLCNEEDDEAAATTCGDWRQGVNNYNGQGSAEKIDNEDVKLEGETNHMVPFTKFPLLEEWKIAEKGILKNEKKSNGGGGDGGGGDGGGGDDDNNGGGHGKRGNGNGNGSDKNKGGRGGSGSGGGEMKGNRMDFMGGPSFGYKYGYHAGNENGHPVGQLQCAQGVES</sequence>
<feature type="compositionally biased region" description="Gly residues" evidence="1">
    <location>
        <begin position="380"/>
        <end position="391"/>
    </location>
</feature>
<feature type="compositionally biased region" description="Gly residues" evidence="1">
    <location>
        <begin position="359"/>
        <end position="372"/>
    </location>
</feature>
<dbReference type="PANTHER" id="PTHR31170">
    <property type="entry name" value="BNAC04G53230D PROTEIN"/>
    <property type="match status" value="1"/>
</dbReference>
<dbReference type="EMBL" id="JAFEMO010000002">
    <property type="protein sequence ID" value="KAH7576036.1"/>
    <property type="molecule type" value="Genomic_DNA"/>
</dbReference>
<evidence type="ECO:0000313" key="3">
    <source>
        <dbReference type="Proteomes" id="UP000827721"/>
    </source>
</evidence>